<proteinExistence type="predicted"/>
<dbReference type="InterPro" id="IPR000760">
    <property type="entry name" value="Inositol_monophosphatase-like"/>
</dbReference>
<sequence length="270" mass="27790">MNETTASVQTTDDSALLEGLIAAVTEAGTVLLDRFSTANRVEDRDALLAAIGDNDDASTAVLRPALEQLRPEARWDDDEEGHGGLGAGDWWVADAAEGNVNHIHGGANWGVTATLVRDDVPVITAVFLPALGQTFTAVRGGGAFLNGSPITVSAKSDLAAALVGTGQAKPGEAPEVRRLMGGSIDRMLDAALLVSATVPATLQLVQVAAGHTDAFWQYGQVRSGLLAGALLVQEAHGAVIDTTGIPWTLTSPDFIATTPGLAPSIAAVLR</sequence>
<comment type="caution">
    <text evidence="2">The sequence shown here is derived from an EMBL/GenBank/DDBJ whole genome shotgun (WGS) entry which is preliminary data.</text>
</comment>
<organism evidence="2 3">
    <name type="scientific">Curtobacterium oceanosedimentum</name>
    <dbReference type="NCBI Taxonomy" id="465820"/>
    <lineage>
        <taxon>Bacteria</taxon>
        <taxon>Bacillati</taxon>
        <taxon>Actinomycetota</taxon>
        <taxon>Actinomycetes</taxon>
        <taxon>Micrococcales</taxon>
        <taxon>Microbacteriaceae</taxon>
        <taxon>Curtobacterium</taxon>
    </lineage>
</organism>
<gene>
    <name evidence="2" type="ORF">NS359_15425</name>
</gene>
<dbReference type="STRING" id="465820.NS263_11015"/>
<dbReference type="OrthoDB" id="9785695at2"/>
<dbReference type="GO" id="GO:0008934">
    <property type="term" value="F:inositol monophosphate 1-phosphatase activity"/>
    <property type="evidence" value="ECO:0007669"/>
    <property type="project" value="TreeGrafter"/>
</dbReference>
<protein>
    <submittedName>
        <fullName evidence="2">Inositol phosphatase</fullName>
    </submittedName>
</protein>
<comment type="cofactor">
    <cofactor evidence="1">
        <name>Mg(2+)</name>
        <dbReference type="ChEBI" id="CHEBI:18420"/>
    </cofactor>
</comment>
<evidence type="ECO:0000313" key="3">
    <source>
        <dbReference type="Proteomes" id="UP000072763"/>
    </source>
</evidence>
<dbReference type="Proteomes" id="UP000072763">
    <property type="component" value="Unassembled WGS sequence"/>
</dbReference>
<accession>A0A147DM09</accession>
<feature type="binding site" evidence="1">
    <location>
        <position position="94"/>
    </location>
    <ligand>
        <name>Mg(2+)</name>
        <dbReference type="ChEBI" id="CHEBI:18420"/>
        <label>1</label>
        <note>catalytic</note>
    </ligand>
</feature>
<reference evidence="2 3" key="1">
    <citation type="journal article" date="2016" name="Front. Microbiol.">
        <title>Genomic Resource of Rice Seed Associated Bacteria.</title>
        <authorList>
            <person name="Midha S."/>
            <person name="Bansal K."/>
            <person name="Sharma S."/>
            <person name="Kumar N."/>
            <person name="Patil P.P."/>
            <person name="Chaudhry V."/>
            <person name="Patil P.B."/>
        </authorList>
    </citation>
    <scope>NUCLEOTIDE SEQUENCE [LARGE SCALE GENOMIC DNA]</scope>
    <source>
        <strain evidence="2 3">NS359</strain>
    </source>
</reference>
<dbReference type="PANTHER" id="PTHR20854:SF4">
    <property type="entry name" value="INOSITOL-1-MONOPHOSPHATASE-RELATED"/>
    <property type="match status" value="1"/>
</dbReference>
<evidence type="ECO:0000256" key="1">
    <source>
        <dbReference type="PIRSR" id="PIRSR600760-2"/>
    </source>
</evidence>
<dbReference type="PANTHER" id="PTHR20854">
    <property type="entry name" value="INOSITOL MONOPHOSPHATASE"/>
    <property type="match status" value="1"/>
</dbReference>
<dbReference type="PATRIC" id="fig|465820.4.peg.357"/>
<dbReference type="AlphaFoldDB" id="A0A147DM09"/>
<name>A0A147DM09_9MICO</name>
<dbReference type="GO" id="GO:0046872">
    <property type="term" value="F:metal ion binding"/>
    <property type="evidence" value="ECO:0007669"/>
    <property type="project" value="UniProtKB-KW"/>
</dbReference>
<dbReference type="Gene3D" id="3.30.540.10">
    <property type="entry name" value="Fructose-1,6-Bisphosphatase, subunit A, domain 1"/>
    <property type="match status" value="1"/>
</dbReference>
<keyword evidence="1" id="KW-0460">Magnesium</keyword>
<dbReference type="Pfam" id="PF00459">
    <property type="entry name" value="Inositol_P"/>
    <property type="match status" value="1"/>
</dbReference>
<evidence type="ECO:0000313" key="2">
    <source>
        <dbReference type="EMBL" id="KTR46976.1"/>
    </source>
</evidence>
<dbReference type="GO" id="GO:0007165">
    <property type="term" value="P:signal transduction"/>
    <property type="evidence" value="ECO:0007669"/>
    <property type="project" value="TreeGrafter"/>
</dbReference>
<dbReference type="PRINTS" id="PR00377">
    <property type="entry name" value="IMPHPHTASES"/>
</dbReference>
<dbReference type="GO" id="GO:0006020">
    <property type="term" value="P:inositol metabolic process"/>
    <property type="evidence" value="ECO:0007669"/>
    <property type="project" value="TreeGrafter"/>
</dbReference>
<dbReference type="EMBL" id="LDRC01000111">
    <property type="protein sequence ID" value="KTR46976.1"/>
    <property type="molecule type" value="Genomic_DNA"/>
</dbReference>
<dbReference type="Gene3D" id="3.40.190.80">
    <property type="match status" value="1"/>
</dbReference>
<keyword evidence="1" id="KW-0479">Metal-binding</keyword>
<dbReference type="RefSeq" id="WP_058750724.1">
    <property type="nucleotide sequence ID" value="NZ_LDRC01000111.1"/>
</dbReference>
<dbReference type="SUPFAM" id="SSF56655">
    <property type="entry name" value="Carbohydrate phosphatase"/>
    <property type="match status" value="1"/>
</dbReference>